<sequence>MIPTASLTLLALLVSVVLTLTELGSPVAVAHLAFAVGIVPLIFAAISHFVPVLTRTGDPEKHIRWLPGLLQITGLIVVATLQGWLPRWVLHPIVTVDVILGLIFLHWIFGRAKRCLGSPHPGWRWYVAALTCLLLALFVVPLLTAVPEWYGQLRALHLHLNTLGLVGLAALGTLPVLLPTVLGQGDPDAAGWLRRRLWPALAGVFAVSLGAGLFWWLAVPGAAIFFVVSFGLLGQWIRRYGIRRLLSDGAAASLLAALLGLLLNLMAGVAHAANLLAARPAIAAWALGFLLPLVTGALTQLLPVWRWPGPVIPARALMREQLAMSGVWRAAFFFLGGLALLAGLPVVGGVFAGLAIGLFAFGLAQAMRVSR</sequence>
<feature type="transmembrane region" description="Helical" evidence="1">
    <location>
        <begin position="250"/>
        <end position="270"/>
    </location>
</feature>
<dbReference type="AlphaFoldDB" id="A0A935MZB3"/>
<feature type="transmembrane region" description="Helical" evidence="1">
    <location>
        <begin position="326"/>
        <end position="344"/>
    </location>
</feature>
<keyword evidence="1" id="KW-0472">Membrane</keyword>
<feature type="transmembrane region" description="Helical" evidence="1">
    <location>
        <begin position="350"/>
        <end position="367"/>
    </location>
</feature>
<reference evidence="2 3" key="1">
    <citation type="submission" date="2020-10" db="EMBL/GenBank/DDBJ databases">
        <title>Connecting structure to function with the recovery of over 1000 high-quality activated sludge metagenome-assembled genomes encoding full-length rRNA genes using long-read sequencing.</title>
        <authorList>
            <person name="Singleton C.M."/>
            <person name="Petriglieri F."/>
            <person name="Kristensen J.M."/>
            <person name="Kirkegaard R.H."/>
            <person name="Michaelsen T.Y."/>
            <person name="Andersen M.H."/>
            <person name="Karst S.M."/>
            <person name="Dueholm M.S."/>
            <person name="Nielsen P.H."/>
            <person name="Albertsen M."/>
        </authorList>
    </citation>
    <scope>NUCLEOTIDE SEQUENCE [LARGE SCALE GENOMIC DNA]</scope>
    <source>
        <strain evidence="2">EsbW_18-Q3-R4-48_BATAC.463</strain>
    </source>
</reference>
<feature type="transmembrane region" description="Helical" evidence="1">
    <location>
        <begin position="90"/>
        <end position="110"/>
    </location>
</feature>
<feature type="transmembrane region" description="Helical" evidence="1">
    <location>
        <begin position="29"/>
        <end position="53"/>
    </location>
</feature>
<gene>
    <name evidence="2" type="ORF">IPJ38_15225</name>
</gene>
<dbReference type="EMBL" id="JADJMS010000036">
    <property type="protein sequence ID" value="MBK7416241.1"/>
    <property type="molecule type" value="Genomic_DNA"/>
</dbReference>
<organism evidence="2 3">
    <name type="scientific">Candidatus Dechloromonas phosphorivorans</name>
    <dbReference type="NCBI Taxonomy" id="2899244"/>
    <lineage>
        <taxon>Bacteria</taxon>
        <taxon>Pseudomonadati</taxon>
        <taxon>Pseudomonadota</taxon>
        <taxon>Betaproteobacteria</taxon>
        <taxon>Rhodocyclales</taxon>
        <taxon>Azonexaceae</taxon>
        <taxon>Dechloromonas</taxon>
    </lineage>
</organism>
<feature type="transmembrane region" description="Helical" evidence="1">
    <location>
        <begin position="122"/>
        <end position="143"/>
    </location>
</feature>
<evidence type="ECO:0000313" key="3">
    <source>
        <dbReference type="Proteomes" id="UP000739411"/>
    </source>
</evidence>
<comment type="caution">
    <text evidence="2">The sequence shown here is derived from an EMBL/GenBank/DDBJ whole genome shotgun (WGS) entry which is preliminary data.</text>
</comment>
<name>A0A935MZB3_9RHOO</name>
<feature type="transmembrane region" description="Helical" evidence="1">
    <location>
        <begin position="222"/>
        <end position="238"/>
    </location>
</feature>
<keyword evidence="1" id="KW-0812">Transmembrane</keyword>
<proteinExistence type="predicted"/>
<feature type="transmembrane region" description="Helical" evidence="1">
    <location>
        <begin position="163"/>
        <end position="185"/>
    </location>
</feature>
<evidence type="ECO:0000256" key="1">
    <source>
        <dbReference type="SAM" id="Phobius"/>
    </source>
</evidence>
<protein>
    <submittedName>
        <fullName evidence="2">Uncharacterized protein</fullName>
    </submittedName>
</protein>
<feature type="transmembrane region" description="Helical" evidence="1">
    <location>
        <begin position="197"/>
        <end position="216"/>
    </location>
</feature>
<accession>A0A935MZB3</accession>
<dbReference type="Proteomes" id="UP000739411">
    <property type="component" value="Unassembled WGS sequence"/>
</dbReference>
<feature type="transmembrane region" description="Helical" evidence="1">
    <location>
        <begin position="282"/>
        <end position="305"/>
    </location>
</feature>
<evidence type="ECO:0000313" key="2">
    <source>
        <dbReference type="EMBL" id="MBK7416241.1"/>
    </source>
</evidence>
<feature type="transmembrane region" description="Helical" evidence="1">
    <location>
        <begin position="65"/>
        <end position="84"/>
    </location>
</feature>
<keyword evidence="1" id="KW-1133">Transmembrane helix</keyword>